<dbReference type="OrthoDB" id="2799313at2759"/>
<dbReference type="RefSeq" id="XP_040759444.1">
    <property type="nucleotide sequence ID" value="XM_040909945.1"/>
</dbReference>
<accession>A0A165BV01</accession>
<evidence type="ECO:0000313" key="1">
    <source>
        <dbReference type="EMBL" id="KZT01704.1"/>
    </source>
</evidence>
<proteinExistence type="predicted"/>
<protein>
    <submittedName>
        <fullName evidence="1">Uncharacterized protein</fullName>
    </submittedName>
</protein>
<sequence>MNALVWLSAALKGDVKGSGLHEPVYKGNISEKASIRIEWPGYKPYAQQVNIRRTSEKGTQSITIIKFIQEIAKQVQVMIKEFAGVKCTMPEWDLSPRGSITFDQIVLLEVRQVSLGSFQPILAVARQCHSSYT</sequence>
<keyword evidence="2" id="KW-1185">Reference proteome</keyword>
<gene>
    <name evidence="1" type="ORF">LAESUDRAFT_730981</name>
</gene>
<dbReference type="Proteomes" id="UP000076871">
    <property type="component" value="Unassembled WGS sequence"/>
</dbReference>
<evidence type="ECO:0000313" key="2">
    <source>
        <dbReference type="Proteomes" id="UP000076871"/>
    </source>
</evidence>
<name>A0A165BV01_9APHY</name>
<dbReference type="AlphaFoldDB" id="A0A165BV01"/>
<organism evidence="1 2">
    <name type="scientific">Laetiporus sulphureus 93-53</name>
    <dbReference type="NCBI Taxonomy" id="1314785"/>
    <lineage>
        <taxon>Eukaryota</taxon>
        <taxon>Fungi</taxon>
        <taxon>Dikarya</taxon>
        <taxon>Basidiomycota</taxon>
        <taxon>Agaricomycotina</taxon>
        <taxon>Agaricomycetes</taxon>
        <taxon>Polyporales</taxon>
        <taxon>Laetiporus</taxon>
    </lineage>
</organism>
<dbReference type="EMBL" id="KV427661">
    <property type="protein sequence ID" value="KZT01704.1"/>
    <property type="molecule type" value="Genomic_DNA"/>
</dbReference>
<dbReference type="GeneID" id="63826974"/>
<reference evidence="1 2" key="1">
    <citation type="journal article" date="2016" name="Mol. Biol. Evol.">
        <title>Comparative Genomics of Early-Diverging Mushroom-Forming Fungi Provides Insights into the Origins of Lignocellulose Decay Capabilities.</title>
        <authorList>
            <person name="Nagy L.G."/>
            <person name="Riley R."/>
            <person name="Tritt A."/>
            <person name="Adam C."/>
            <person name="Daum C."/>
            <person name="Floudas D."/>
            <person name="Sun H."/>
            <person name="Yadav J.S."/>
            <person name="Pangilinan J."/>
            <person name="Larsson K.H."/>
            <person name="Matsuura K."/>
            <person name="Barry K."/>
            <person name="Labutti K."/>
            <person name="Kuo R."/>
            <person name="Ohm R.A."/>
            <person name="Bhattacharya S.S."/>
            <person name="Shirouzu T."/>
            <person name="Yoshinaga Y."/>
            <person name="Martin F.M."/>
            <person name="Grigoriev I.V."/>
            <person name="Hibbett D.S."/>
        </authorList>
    </citation>
    <scope>NUCLEOTIDE SEQUENCE [LARGE SCALE GENOMIC DNA]</scope>
    <source>
        <strain evidence="1 2">93-53</strain>
    </source>
</reference>
<dbReference type="InParanoid" id="A0A165BV01"/>